<dbReference type="OrthoDB" id="106505at2157"/>
<dbReference type="InterPro" id="IPR029016">
    <property type="entry name" value="GAF-like_dom_sf"/>
</dbReference>
<gene>
    <name evidence="5" type="ORF">DV733_07460</name>
</gene>
<sequence>MTSGSLRVLVASPSASDAETTARALETAAGSIDRTVTAVPTDDPGAVSESFDCLVWDAAEQPGERIDAFEGVPLVWYVGATGLASEHVESAVVDDVVQRADESSPLVLLHRIRALVRTSSAGRAQVASVIDHVDEAVFALDNDWAFTYVNKKAAQLLERERRDLLGDSVWEIFQAAVGSTFYDEYHRANRTGEPTTFEEYHAPLDRHFQVAAYPSDGGLVVHFRDVTDWKRQEQALSGVLETTRALMQARTREEVAKLLARAAENTLGFEYNVVRLYDAESETLVPEGITDAAEAAMADRPVYGIDEGVPGEVFRTGEVRRYADVTDVDTASDVLASAMYFPIGVHGTISIGSTEPGAFDETDQQIAEILATNAAVAFSRAKREQEAREARTRVEVLLERINGLVREVLEVLVQATTREEIETGVCRQFTAAAPYSFAWLGTADVAGEILSATAWAGGTDLGIVDYECDLAAEDSLDPSAKALQTRDSVVVSDLAVHDSSWARDAADAGLGSLCAVPLKYRETVYGVVTVYADQPDAFDDRERVVLEALGRAIADAINAVERGRILSTNRVVEMELASRDPELLFSRLSARADCRVESAGALYQSDGSLQLYLRAETADADAIASLLSEDPSVVDATHVVSHDGNSLFDVTATESVVETLAEFGAVTQRLTGEDGMTRLTIELPHETEARDVYDLLADRYDDLELVGYHEHDRPVQTRQEFRATLRERFTDRQETALRSAYLGGFFEWPREVDGDDLAQSMGITRPTYHQHLRAAERKVFEEMFE</sequence>
<evidence type="ECO:0000256" key="1">
    <source>
        <dbReference type="ARBA" id="ARBA00023015"/>
    </source>
</evidence>
<keyword evidence="6" id="KW-1185">Reference proteome</keyword>
<dbReference type="Pfam" id="PF08448">
    <property type="entry name" value="PAS_4"/>
    <property type="match status" value="1"/>
</dbReference>
<dbReference type="InterPro" id="IPR000014">
    <property type="entry name" value="PAS"/>
</dbReference>
<dbReference type="InterPro" id="IPR013656">
    <property type="entry name" value="PAS_4"/>
</dbReference>
<dbReference type="InterPro" id="IPR003018">
    <property type="entry name" value="GAF"/>
</dbReference>
<keyword evidence="3" id="KW-0175">Coiled coil</keyword>
<dbReference type="Pfam" id="PF15915">
    <property type="entry name" value="BAT"/>
    <property type="match status" value="1"/>
</dbReference>
<dbReference type="GeneID" id="39847691"/>
<dbReference type="CDD" id="cd00130">
    <property type="entry name" value="PAS"/>
    <property type="match status" value="1"/>
</dbReference>
<dbReference type="InterPro" id="IPR031803">
    <property type="entry name" value="BAT_GAF/HTH-assoc"/>
</dbReference>
<evidence type="ECO:0000256" key="3">
    <source>
        <dbReference type="SAM" id="Coils"/>
    </source>
</evidence>
<protein>
    <submittedName>
        <fullName evidence="5">GAF domain-containing protein</fullName>
    </submittedName>
</protein>
<dbReference type="PANTHER" id="PTHR34236">
    <property type="entry name" value="DIMETHYL SULFOXIDE REDUCTASE TRANSCRIPTIONAL ACTIVATOR"/>
    <property type="match status" value="1"/>
</dbReference>
<accession>A0A4D6HBA1</accession>
<dbReference type="PROSITE" id="PS50112">
    <property type="entry name" value="PAS"/>
    <property type="match status" value="1"/>
</dbReference>
<dbReference type="RefSeq" id="WP_049995295.1">
    <property type="nucleotide sequence ID" value="NZ_CP031310.1"/>
</dbReference>
<feature type="coiled-coil region" evidence="3">
    <location>
        <begin position="380"/>
        <end position="407"/>
    </location>
</feature>
<keyword evidence="2" id="KW-0804">Transcription</keyword>
<dbReference type="EMBL" id="CP031310">
    <property type="protein sequence ID" value="QCC51090.1"/>
    <property type="molecule type" value="Genomic_DNA"/>
</dbReference>
<dbReference type="Gene3D" id="3.30.450.40">
    <property type="match status" value="2"/>
</dbReference>
<dbReference type="SUPFAM" id="SSF55785">
    <property type="entry name" value="PYP-like sensor domain (PAS domain)"/>
    <property type="match status" value="1"/>
</dbReference>
<keyword evidence="1" id="KW-0805">Transcription regulation</keyword>
<dbReference type="Proteomes" id="UP000296706">
    <property type="component" value="Chromosome"/>
</dbReference>
<dbReference type="AlphaFoldDB" id="A0A4D6HBA1"/>
<feature type="domain" description="PAS" evidence="4">
    <location>
        <begin position="122"/>
        <end position="192"/>
    </location>
</feature>
<dbReference type="Gene3D" id="3.30.450.20">
    <property type="entry name" value="PAS domain"/>
    <property type="match status" value="1"/>
</dbReference>
<reference evidence="5 6" key="1">
    <citation type="journal article" date="2019" name="Nat. Commun.">
        <title>A new type of DNA phosphorothioation-based antiviral system in archaea.</title>
        <authorList>
            <person name="Xiong L."/>
            <person name="Liu S."/>
            <person name="Chen S."/>
            <person name="Xiao Y."/>
            <person name="Zhu B."/>
            <person name="Gao Y."/>
            <person name="Zhang Y."/>
            <person name="Chen B."/>
            <person name="Luo J."/>
            <person name="Deng Z."/>
            <person name="Chen X."/>
            <person name="Wang L."/>
            <person name="Chen S."/>
        </authorList>
    </citation>
    <scope>NUCLEOTIDE SEQUENCE [LARGE SCALE GENOMIC DNA]</scope>
    <source>
        <strain evidence="5 6">CBA1105</strain>
    </source>
</reference>
<dbReference type="SUPFAM" id="SSF55781">
    <property type="entry name" value="GAF domain-like"/>
    <property type="match status" value="2"/>
</dbReference>
<dbReference type="Pfam" id="PF04967">
    <property type="entry name" value="HTH_10"/>
    <property type="match status" value="1"/>
</dbReference>
<dbReference type="InterPro" id="IPR007050">
    <property type="entry name" value="HTH_bacterioopsin"/>
</dbReference>
<dbReference type="KEGG" id="hsn:DV733_07460"/>
<dbReference type="PANTHER" id="PTHR34236:SF1">
    <property type="entry name" value="DIMETHYL SULFOXIDE REDUCTASE TRANSCRIPTIONAL ACTIVATOR"/>
    <property type="match status" value="1"/>
</dbReference>
<evidence type="ECO:0000259" key="4">
    <source>
        <dbReference type="PROSITE" id="PS50112"/>
    </source>
</evidence>
<name>A0A4D6HBA1_9EURY</name>
<dbReference type="InterPro" id="IPR035965">
    <property type="entry name" value="PAS-like_dom_sf"/>
</dbReference>
<dbReference type="SMART" id="SM00065">
    <property type="entry name" value="GAF"/>
    <property type="match status" value="2"/>
</dbReference>
<organism evidence="5 6">
    <name type="scientific">Halapricum salinum</name>
    <dbReference type="NCBI Taxonomy" id="1457250"/>
    <lineage>
        <taxon>Archaea</taxon>
        <taxon>Methanobacteriati</taxon>
        <taxon>Methanobacteriota</taxon>
        <taxon>Stenosarchaea group</taxon>
        <taxon>Halobacteria</taxon>
        <taxon>Halobacteriales</taxon>
        <taxon>Haloarculaceae</taxon>
        <taxon>Halapricum</taxon>
    </lineage>
</organism>
<evidence type="ECO:0000313" key="5">
    <source>
        <dbReference type="EMBL" id="QCC51090.1"/>
    </source>
</evidence>
<proteinExistence type="predicted"/>
<dbReference type="Pfam" id="PF13185">
    <property type="entry name" value="GAF_2"/>
    <property type="match status" value="2"/>
</dbReference>
<dbReference type="SMART" id="SM00091">
    <property type="entry name" value="PAS"/>
    <property type="match status" value="1"/>
</dbReference>
<evidence type="ECO:0000256" key="2">
    <source>
        <dbReference type="ARBA" id="ARBA00023163"/>
    </source>
</evidence>
<evidence type="ECO:0000313" key="6">
    <source>
        <dbReference type="Proteomes" id="UP000296706"/>
    </source>
</evidence>